<evidence type="ECO:0000256" key="14">
    <source>
        <dbReference type="SAM" id="MobiDB-lite"/>
    </source>
</evidence>
<feature type="transmembrane region" description="Helical" evidence="15">
    <location>
        <begin position="96"/>
        <end position="122"/>
    </location>
</feature>
<evidence type="ECO:0000256" key="5">
    <source>
        <dbReference type="ARBA" id="ARBA00022670"/>
    </source>
</evidence>
<dbReference type="SUPFAM" id="SSF52029">
    <property type="entry name" value="GroEL apical domain-like"/>
    <property type="match status" value="1"/>
</dbReference>
<keyword evidence="5" id="KW-0645">Protease</keyword>
<dbReference type="InterPro" id="IPR012722">
    <property type="entry name" value="Chap_CCT_zeta"/>
</dbReference>
<dbReference type="GO" id="GO:0140662">
    <property type="term" value="F:ATP-dependent protein folding chaperone"/>
    <property type="evidence" value="ECO:0007669"/>
    <property type="project" value="InterPro"/>
</dbReference>
<dbReference type="InterPro" id="IPR027410">
    <property type="entry name" value="TCP-1-like_intermed_sf"/>
</dbReference>
<keyword evidence="4" id="KW-0963">Cytoplasm</keyword>
<keyword evidence="10 13" id="KW-0067">ATP-binding</keyword>
<dbReference type="FunFam" id="3.50.7.10:FF:000004">
    <property type="entry name" value="T-complex protein 1 subunit zeta"/>
    <property type="match status" value="1"/>
</dbReference>
<dbReference type="FunFam" id="3.30.260.10:FF:000017">
    <property type="entry name" value="T-complex protein 1 subunit zeta"/>
    <property type="match status" value="1"/>
</dbReference>
<feature type="domain" description="Peptidase M48" evidence="16">
    <location>
        <begin position="297"/>
        <end position="470"/>
    </location>
</feature>
<evidence type="ECO:0000256" key="13">
    <source>
        <dbReference type="RuleBase" id="RU004187"/>
    </source>
</evidence>
<dbReference type="PANTHER" id="PTHR11353">
    <property type="entry name" value="CHAPERONIN"/>
    <property type="match status" value="1"/>
</dbReference>
<evidence type="ECO:0000256" key="10">
    <source>
        <dbReference type="ARBA" id="ARBA00022840"/>
    </source>
</evidence>
<dbReference type="InterPro" id="IPR027413">
    <property type="entry name" value="GROEL-like_equatorial_sf"/>
</dbReference>
<dbReference type="EMBL" id="SSOP01000126">
    <property type="protein sequence ID" value="KAB5591065.1"/>
    <property type="molecule type" value="Genomic_DNA"/>
</dbReference>
<evidence type="ECO:0000256" key="12">
    <source>
        <dbReference type="ARBA" id="ARBA00023186"/>
    </source>
</evidence>
<keyword evidence="15" id="KW-0812">Transmembrane</keyword>
<keyword evidence="6" id="KW-0479">Metal-binding</keyword>
<feature type="region of interest" description="Disordered" evidence="14">
    <location>
        <begin position="482"/>
        <end position="511"/>
    </location>
</feature>
<feature type="transmembrane region" description="Helical" evidence="15">
    <location>
        <begin position="134"/>
        <end position="154"/>
    </location>
</feature>
<dbReference type="AlphaFoldDB" id="A0A5N5QH36"/>
<dbReference type="InterPro" id="IPR002194">
    <property type="entry name" value="Chaperonin_TCP-1_CS"/>
</dbReference>
<dbReference type="Gene3D" id="1.10.560.10">
    <property type="entry name" value="GroEL-like equatorial domain"/>
    <property type="match status" value="1"/>
</dbReference>
<dbReference type="GO" id="GO:0006508">
    <property type="term" value="P:proteolysis"/>
    <property type="evidence" value="ECO:0007669"/>
    <property type="project" value="UniProtKB-KW"/>
</dbReference>
<dbReference type="Gene3D" id="3.30.2010.10">
    <property type="entry name" value="Metalloproteases ('zincins'), catalytic domain"/>
    <property type="match status" value="1"/>
</dbReference>
<reference evidence="17 18" key="1">
    <citation type="journal article" date="2019" name="Fungal Biol. Biotechnol.">
        <title>Draft genome sequence of fastidious pathogen Ceratobasidium theobromae, which causes vascular-streak dieback in Theobroma cacao.</title>
        <authorList>
            <person name="Ali S.S."/>
            <person name="Asman A."/>
            <person name="Shao J."/>
            <person name="Firmansyah A.P."/>
            <person name="Susilo A.W."/>
            <person name="Rosmana A."/>
            <person name="McMahon P."/>
            <person name="Junaid M."/>
            <person name="Guest D."/>
            <person name="Kheng T.Y."/>
            <person name="Meinhardt L.W."/>
            <person name="Bailey B.A."/>
        </authorList>
    </citation>
    <scope>NUCLEOTIDE SEQUENCE [LARGE SCALE GENOMIC DNA]</scope>
    <source>
        <strain evidence="17 18">CT2</strain>
    </source>
</reference>
<dbReference type="PROSITE" id="PS00995">
    <property type="entry name" value="TCP1_3"/>
    <property type="match status" value="1"/>
</dbReference>
<comment type="subcellular location">
    <subcellularLocation>
        <location evidence="2">Cytoplasm</location>
    </subcellularLocation>
</comment>
<dbReference type="SUPFAM" id="SSF54849">
    <property type="entry name" value="GroEL-intermediate domain like"/>
    <property type="match status" value="1"/>
</dbReference>
<gene>
    <name evidence="17" type="ORF">CTheo_5505</name>
</gene>
<evidence type="ECO:0000256" key="15">
    <source>
        <dbReference type="SAM" id="Phobius"/>
    </source>
</evidence>
<dbReference type="FunFam" id="1.10.560.10:FF:000038">
    <property type="entry name" value="Chaperonin containing TCP1 subunit 6B"/>
    <property type="match status" value="1"/>
</dbReference>
<proteinExistence type="inferred from homology"/>
<comment type="caution">
    <text evidence="17">The sequence shown here is derived from an EMBL/GenBank/DDBJ whole genome shotgun (WGS) entry which is preliminary data.</text>
</comment>
<keyword evidence="15" id="KW-1133">Transmembrane helix</keyword>
<dbReference type="Proteomes" id="UP000383932">
    <property type="component" value="Unassembled WGS sequence"/>
</dbReference>
<evidence type="ECO:0000313" key="17">
    <source>
        <dbReference type="EMBL" id="KAB5591065.1"/>
    </source>
</evidence>
<dbReference type="NCBIfam" id="TIGR02347">
    <property type="entry name" value="chap_CCT_zeta"/>
    <property type="match status" value="1"/>
</dbReference>
<sequence length="1062" mass="117081">MLRRASLLFSRNRLLEPPALSTFGPAARGLHLTLRVNKNVSVLPEYPRPVVVFSASRLGPWRPVLPRPISRQHTLLIQVDRIAARSFHTTTPRRDVFFVAFPALKAQLLAVTRFTLVLLPFVWRYQIWRKYPRWSLALLQIPLFAICIIVALALDQSPRTQRWRLLMMSKGEEMEWARSRFTECLLEDGPYLLREGDPRVEQVRRVATRLFAAVEGELDGDHVVSSPMWPPRNEEPQLQQLQTPASGPWPSTQRIHVTPASFGKMQAQMLYPPSATAKSALMPFRLESSNPTKVIDDHTWKLYVVNLPKINAFALPTREIFVYAGLIDLLDDDTLLSGVLAHEIAHVTQRHAVENVGGTVFFDTLRGIAFALTVSFPFVTDGIGTILNMMNNYVADRAYSRKLESEADAVGLEFMAKAGFDPRYALDLWEVMAAVEEDAAAAGHAVSISESLPFLRTHPSSIQRQKDLEKIMPKAMEMYVKSPLRPRPGEKKTEPEVPKEEKPKEEASAISKESSTCCAYKMSSIELINPKAESVRRAAALQVNTNGAMGLANVVKGNLGPRGTIKMLVDGAGGIKMTKNPTAAMIARTAVAQDDQVGDGTTSVVLLVGELLKQADRYISEGVHPTVIAEGFDLAKKEALAFLETYKMESKLDRAQLISVAHTSLGTKLHPRLATQLAPDIVDAVLCIRPPPPPEGATGVAAIREPIDLHMVEIMKMQHRTDSDTQLVRGLVLDHGGRHPDMPKRVENAYILTLNVSLEYEKTEVNSGFFYSSAEQREKLVESERRFVDAKLKKIVELKNLVCDQAVGANEKPKGFVVINQKGIDPLSLDVLVKNGILGLRRAKRRNMERLQLIAGGIAQNSVDDLTPEVLGYAGLVYEHTLGEEKYTFVEDVKEPKGVTLLIKGPNAHTISQIQDALRDGLRAVKNALEDEHLVPGAGAFEVACAAHLSGPVKKAAKGRAKLGVQAFADALLIIPKTLAANGGFDVQDAIVAIQDEQSSGNIVGINLKTGEPFDPTVDGVWDNYRVKRQMLHSCSVIAVNLLSTDEILRAGRSSLKPEGGQ</sequence>
<evidence type="ECO:0000256" key="9">
    <source>
        <dbReference type="ARBA" id="ARBA00022833"/>
    </source>
</evidence>
<dbReference type="OrthoDB" id="10052040at2759"/>
<evidence type="ECO:0000256" key="8">
    <source>
        <dbReference type="ARBA" id="ARBA00022801"/>
    </source>
</evidence>
<keyword evidence="9" id="KW-0862">Zinc</keyword>
<name>A0A5N5QH36_9AGAM</name>
<evidence type="ECO:0000256" key="3">
    <source>
        <dbReference type="ARBA" id="ARBA00008020"/>
    </source>
</evidence>
<comment type="cofactor">
    <cofactor evidence="1">
        <name>Zn(2+)</name>
        <dbReference type="ChEBI" id="CHEBI:29105"/>
    </cofactor>
</comment>
<protein>
    <submittedName>
        <fullName evidence="17">T-complex protein 1 subunit zeta</fullName>
    </submittedName>
</protein>
<dbReference type="GO" id="GO:0051082">
    <property type="term" value="F:unfolded protein binding"/>
    <property type="evidence" value="ECO:0007669"/>
    <property type="project" value="InterPro"/>
</dbReference>
<keyword evidence="7 13" id="KW-0547">Nucleotide-binding</keyword>
<dbReference type="InterPro" id="IPR027409">
    <property type="entry name" value="GroEL-like_apical_dom_sf"/>
</dbReference>
<evidence type="ECO:0000256" key="4">
    <source>
        <dbReference type="ARBA" id="ARBA00022490"/>
    </source>
</evidence>
<dbReference type="CDD" id="cd03342">
    <property type="entry name" value="TCP1_zeta"/>
    <property type="match status" value="1"/>
</dbReference>
<dbReference type="InterPro" id="IPR001915">
    <property type="entry name" value="Peptidase_M48"/>
</dbReference>
<keyword evidence="18" id="KW-1185">Reference proteome</keyword>
<dbReference type="Pfam" id="PF01435">
    <property type="entry name" value="Peptidase_M48"/>
    <property type="match status" value="1"/>
</dbReference>
<dbReference type="GO" id="GO:0016887">
    <property type="term" value="F:ATP hydrolysis activity"/>
    <property type="evidence" value="ECO:0007669"/>
    <property type="project" value="InterPro"/>
</dbReference>
<dbReference type="InterPro" id="IPR017998">
    <property type="entry name" value="Chaperone_TCP-1"/>
</dbReference>
<organism evidence="17 18">
    <name type="scientific">Ceratobasidium theobromae</name>
    <dbReference type="NCBI Taxonomy" id="1582974"/>
    <lineage>
        <taxon>Eukaryota</taxon>
        <taxon>Fungi</taxon>
        <taxon>Dikarya</taxon>
        <taxon>Basidiomycota</taxon>
        <taxon>Agaricomycotina</taxon>
        <taxon>Agaricomycetes</taxon>
        <taxon>Cantharellales</taxon>
        <taxon>Ceratobasidiaceae</taxon>
        <taxon>Ceratobasidium</taxon>
    </lineage>
</organism>
<dbReference type="SUPFAM" id="SSF48592">
    <property type="entry name" value="GroEL equatorial domain-like"/>
    <property type="match status" value="1"/>
</dbReference>
<dbReference type="GO" id="GO:0046872">
    <property type="term" value="F:metal ion binding"/>
    <property type="evidence" value="ECO:0007669"/>
    <property type="project" value="UniProtKB-KW"/>
</dbReference>
<evidence type="ECO:0000256" key="2">
    <source>
        <dbReference type="ARBA" id="ARBA00004496"/>
    </source>
</evidence>
<dbReference type="Pfam" id="PF00118">
    <property type="entry name" value="Cpn60_TCP1"/>
    <property type="match status" value="1"/>
</dbReference>
<keyword evidence="15" id="KW-0472">Membrane</keyword>
<evidence type="ECO:0000259" key="16">
    <source>
        <dbReference type="Pfam" id="PF01435"/>
    </source>
</evidence>
<dbReference type="Gene3D" id="3.30.260.10">
    <property type="entry name" value="TCP-1-like chaperonin intermediate domain"/>
    <property type="match status" value="1"/>
</dbReference>
<evidence type="ECO:0000256" key="11">
    <source>
        <dbReference type="ARBA" id="ARBA00023049"/>
    </source>
</evidence>
<evidence type="ECO:0000256" key="1">
    <source>
        <dbReference type="ARBA" id="ARBA00001947"/>
    </source>
</evidence>
<accession>A0A5N5QH36</accession>
<comment type="similarity">
    <text evidence="3 13">Belongs to the TCP-1 chaperonin family.</text>
</comment>
<evidence type="ECO:0000256" key="6">
    <source>
        <dbReference type="ARBA" id="ARBA00022723"/>
    </source>
</evidence>
<feature type="compositionally biased region" description="Basic and acidic residues" evidence="14">
    <location>
        <begin position="487"/>
        <end position="507"/>
    </location>
</feature>
<keyword evidence="12 13" id="KW-0143">Chaperone</keyword>
<keyword evidence="11" id="KW-0482">Metalloprotease</keyword>
<dbReference type="PRINTS" id="PR00304">
    <property type="entry name" value="TCOMPLEXTCP1"/>
</dbReference>
<dbReference type="GO" id="GO:0004222">
    <property type="term" value="F:metalloendopeptidase activity"/>
    <property type="evidence" value="ECO:0007669"/>
    <property type="project" value="InterPro"/>
</dbReference>
<keyword evidence="8" id="KW-0378">Hydrolase</keyword>
<dbReference type="InterPro" id="IPR002423">
    <property type="entry name" value="Cpn60/GroEL/TCP-1"/>
</dbReference>
<dbReference type="GO" id="GO:0005832">
    <property type="term" value="C:chaperonin-containing T-complex"/>
    <property type="evidence" value="ECO:0007669"/>
    <property type="project" value="UniProtKB-ARBA"/>
</dbReference>
<evidence type="ECO:0000256" key="7">
    <source>
        <dbReference type="ARBA" id="ARBA00022741"/>
    </source>
</evidence>
<evidence type="ECO:0000313" key="18">
    <source>
        <dbReference type="Proteomes" id="UP000383932"/>
    </source>
</evidence>
<dbReference type="GO" id="GO:0005524">
    <property type="term" value="F:ATP binding"/>
    <property type="evidence" value="ECO:0007669"/>
    <property type="project" value="UniProtKB-KW"/>
</dbReference>
<dbReference type="CDD" id="cd07331">
    <property type="entry name" value="M48C_Oma1_like"/>
    <property type="match status" value="1"/>
</dbReference>
<dbReference type="Gene3D" id="3.50.7.10">
    <property type="entry name" value="GroEL"/>
    <property type="match status" value="1"/>
</dbReference>